<proteinExistence type="inferred from homology"/>
<reference evidence="5" key="1">
    <citation type="submission" date="2022-08" db="EMBL/GenBank/DDBJ databases">
        <authorList>
            <person name="Marques A."/>
        </authorList>
    </citation>
    <scope>NUCLEOTIDE SEQUENCE</scope>
    <source>
        <strain evidence="5">RhyPub2mFocal</strain>
        <tissue evidence="5">Leaves</tissue>
    </source>
</reference>
<keyword evidence="4" id="KW-0378">Hydrolase</keyword>
<dbReference type="PRINTS" id="PR00750">
    <property type="entry name" value="BETAAMYLASE"/>
</dbReference>
<dbReference type="PANTHER" id="PTHR31352:SF58">
    <property type="entry name" value="BETA-AMYLASE 2, CHLOROPLASTIC"/>
    <property type="match status" value="1"/>
</dbReference>
<dbReference type="PANTHER" id="PTHR31352">
    <property type="entry name" value="BETA-AMYLASE 1, CHLOROPLASTIC"/>
    <property type="match status" value="1"/>
</dbReference>
<organism evidence="5 6">
    <name type="scientific">Rhynchospora pubera</name>
    <dbReference type="NCBI Taxonomy" id="906938"/>
    <lineage>
        <taxon>Eukaryota</taxon>
        <taxon>Viridiplantae</taxon>
        <taxon>Streptophyta</taxon>
        <taxon>Embryophyta</taxon>
        <taxon>Tracheophyta</taxon>
        <taxon>Spermatophyta</taxon>
        <taxon>Magnoliopsida</taxon>
        <taxon>Liliopsida</taxon>
        <taxon>Poales</taxon>
        <taxon>Cyperaceae</taxon>
        <taxon>Cyperoideae</taxon>
        <taxon>Rhynchosporeae</taxon>
        <taxon>Rhynchospora</taxon>
    </lineage>
</organism>
<dbReference type="Gene3D" id="3.20.20.80">
    <property type="entry name" value="Glycosidases"/>
    <property type="match status" value="1"/>
</dbReference>
<evidence type="ECO:0000313" key="5">
    <source>
        <dbReference type="EMBL" id="KAJ4773685.1"/>
    </source>
</evidence>
<dbReference type="Pfam" id="PF01373">
    <property type="entry name" value="Glyco_hydro_14"/>
    <property type="match status" value="1"/>
</dbReference>
<dbReference type="EC" id="3.2.1.2" evidence="4"/>
<evidence type="ECO:0000256" key="2">
    <source>
        <dbReference type="ARBA" id="ARBA00023277"/>
    </source>
</evidence>
<dbReference type="EMBL" id="JAMFTS010000003">
    <property type="protein sequence ID" value="KAJ4773685.1"/>
    <property type="molecule type" value="Genomic_DNA"/>
</dbReference>
<dbReference type="InterPro" id="IPR017853">
    <property type="entry name" value="GH"/>
</dbReference>
<name>A0AAV8E3C4_9POAL</name>
<dbReference type="Proteomes" id="UP001140206">
    <property type="component" value="Chromosome 3"/>
</dbReference>
<dbReference type="GO" id="GO:0016161">
    <property type="term" value="F:beta-amylase activity"/>
    <property type="evidence" value="ECO:0007669"/>
    <property type="project" value="UniProtKB-EC"/>
</dbReference>
<evidence type="ECO:0000256" key="4">
    <source>
        <dbReference type="RuleBase" id="RU000509"/>
    </source>
</evidence>
<evidence type="ECO:0000256" key="1">
    <source>
        <dbReference type="ARBA" id="ARBA00005652"/>
    </source>
</evidence>
<keyword evidence="6" id="KW-1185">Reference proteome</keyword>
<dbReference type="SUPFAM" id="SSF51445">
    <property type="entry name" value="(Trans)glycosidases"/>
    <property type="match status" value="1"/>
</dbReference>
<dbReference type="GO" id="GO:0000272">
    <property type="term" value="P:polysaccharide catabolic process"/>
    <property type="evidence" value="ECO:0007669"/>
    <property type="project" value="UniProtKB-KW"/>
</dbReference>
<evidence type="ECO:0000313" key="6">
    <source>
        <dbReference type="Proteomes" id="UP001140206"/>
    </source>
</evidence>
<comment type="catalytic activity">
    <reaction evidence="4">
        <text>Hydrolysis of (1-&gt;4)-alpha-D-glucosidic linkages in polysaccharides so as to remove successive maltose units from the non-reducing ends of the chains.</text>
        <dbReference type="EC" id="3.2.1.2"/>
    </reaction>
</comment>
<keyword evidence="3 4" id="KW-0624">Polysaccharide degradation</keyword>
<sequence length="133" mass="15204">MLELTTCFYNSSNKDGYSAITTMLKSNDVALNFTSVELLISEQHTGALSDPKALIWQVLNVAWDAGIDVSCENALHCFNRDGFNKIVKIANPSNDPHGRHLRSFTYLRLSNDHFKESNFFEFKRFVKEMHGDR</sequence>
<comment type="caution">
    <text evidence="5">The sequence shown here is derived from an EMBL/GenBank/DDBJ whole genome shotgun (WGS) entry which is preliminary data.</text>
</comment>
<protein>
    <recommendedName>
        <fullName evidence="4">Beta-amylase</fullName>
        <ecNumber evidence="4">3.2.1.2</ecNumber>
    </recommendedName>
</protein>
<comment type="similarity">
    <text evidence="1 4">Belongs to the glycosyl hydrolase 14 family.</text>
</comment>
<keyword evidence="2 4" id="KW-0119">Carbohydrate metabolism</keyword>
<accession>A0AAV8E3C4</accession>
<keyword evidence="4" id="KW-0326">Glycosidase</keyword>
<dbReference type="InterPro" id="IPR001554">
    <property type="entry name" value="Glyco_hydro_14"/>
</dbReference>
<evidence type="ECO:0000256" key="3">
    <source>
        <dbReference type="ARBA" id="ARBA00023326"/>
    </source>
</evidence>
<gene>
    <name evidence="5" type="ORF">LUZ62_057942</name>
</gene>
<dbReference type="AlphaFoldDB" id="A0AAV8E3C4"/>